<dbReference type="SMART" id="SM00343">
    <property type="entry name" value="ZnF_C2HC"/>
    <property type="match status" value="3"/>
</dbReference>
<dbReference type="InterPro" id="IPR036005">
    <property type="entry name" value="Creatinase/aminopeptidase-like"/>
</dbReference>
<dbReference type="SMART" id="SM01287">
    <property type="entry name" value="Rtt106"/>
    <property type="match status" value="1"/>
</dbReference>
<name>A0A433D4B3_9FUNG</name>
<evidence type="ECO:0000256" key="4">
    <source>
        <dbReference type="ARBA" id="ARBA00022763"/>
    </source>
</evidence>
<sequence length="1327" mass="148178">MSNVQIDAKVFHRRARYLLTQWKTAASKTGNDEFFQNADTILIAVGNADEDNPYQKSTAVQTWLLGYEFPQTLMLFTQEKLHIMTSPNKAGHLEGLQLSDNAFPIEIYKRTKDDNENKKAYEQLVDLILQGKRIGTLPKDKFAGKIIDEWKKALESADKKIEEVDVSAGIASVLAIKDDEEVKTTRAAARVSSLVMKNYFIDEMSAIIDEEKSVSHEKLAELTEGSMFDEKLQRRMRIPSDVSNIDLACQWICWTGVTPQSFKAVAPTISGLLPSQPRTVSTREQYFVHLASDTNLIARILAEPFLLIPTRLTQEKNYEFLVELQHRVLSAIKDGVKIKDVYQKGLGHIKARRPELEKHFVKNIGFGMGIEFRESNYTLTAKNNKELRNGMILNLSIGFQDIENPKPADDKSKTYSLLLIDTVRVTNDAPSVLTDCNKNPNDISYFFKEEEGEEDPKKSDKPAAKAIKSPEKKTPPKNTAVLKTKFRSEQQDEDSTEHKRKMHQKELAAQKQAEGLARFGDGADKEKDEKKAVFRKFESYKSDAKLPKEVKNLRNVGFSSRQITVDQKAESIICPIYGLAVPFHISTLKNASKSDEGEFVILRLNFLTPGQAGSKKEDMPFDDINATFVRALTYRSSDVSRMAEVYKNIMDLKKNAAKRSTDLSIVEAERKEMADIVEQEKLAEVKGRRAIRLGDVFARPALEGKRVPGELEIHMNGLRYQSPMRSDHRIDILFANIRHLFFQPCDNELIVLLHFHLKNPVILGKKKTKDIQFYREASDAQFDETGNRKRRYHYGDEDELESEQEERRRRAALNKEFKTFAEKLAEASDGRFDVDIPFRELGFQGVPFRSNVLLQPTTECLVHLTDPPFLVITLGDIEIAHLERVQFGLKNFDLVFIFKDYTRAPIHINTIPMSQLDNVKDWLDSVDIAVTEGPMNLNWTMIMKTVNEDTGQFFQDGGWGFLGEGSDGEGEDDASESASEFELDDDETEESSSGDSSQNDDASADEGSEESEEESGEDWDELEEKARRDHHPTTTPCYTISHGTIPASHKALLSSRHDEMNCACGSVECTSWPRCLCDHLVQEKVNKDLGGGGLLHNENDVIAVLNYCFFFPTLSSSHYCVRTTCVYFLLFGLHFCSTFVAGHQARECGKSTPVCPAPRAEKTCYKCNQVGHLSRDCTNGGDSSSSGGPECYKCGKPGHIVSDIRNKRQAQLSHPATAPRRVASVMASVAVVVVDTVAAVLAAATMTAATTTVATAAAVAASAARPATLAVASVTCPATASPELSATTAATSVTSLVTVLYNPQQAKVCYKCSQEGHISKECPQNQQ</sequence>
<evidence type="ECO:0000256" key="7">
    <source>
        <dbReference type="ARBA" id="ARBA00023163"/>
    </source>
</evidence>
<dbReference type="InterPro" id="IPR029148">
    <property type="entry name" value="FACT-SPT16_Nlobe"/>
</dbReference>
<dbReference type="Gene3D" id="3.40.350.10">
    <property type="entry name" value="Creatinase/prolidase N-terminal domain"/>
    <property type="match status" value="1"/>
</dbReference>
<dbReference type="Gene3D" id="2.30.29.150">
    <property type="match status" value="1"/>
</dbReference>
<gene>
    <name evidence="14" type="ORF">BC936DRAFT_147859</name>
</gene>
<evidence type="ECO:0000256" key="3">
    <source>
        <dbReference type="ARBA" id="ARBA00022705"/>
    </source>
</evidence>
<comment type="subcellular location">
    <subcellularLocation>
        <location evidence="11">Nucleus</location>
    </subcellularLocation>
    <subcellularLocation>
        <location evidence="11">Chromosome</location>
    </subcellularLocation>
</comment>
<comment type="function">
    <text evidence="11">Component of the FACT complex, a general chromatin factor that acts to reorganize nucleosomes. The FACT complex is involved in multiple processes that require DNA as a template such as mRNA elongation, DNA replication and DNA repair. During transcription elongation the FACT complex acts as a histone chaperone that both destabilizes and restores nucleosomal structure. It facilitates the passage of RNA polymerase II and transcription by promoting the dissociation of one histone H2A-H2B dimer from the nucleosome, then subsequently promotes the reestablishment of the nucleosome following the passage of RNA polymerase II.</text>
</comment>
<dbReference type="EMBL" id="RBNI01006902">
    <property type="protein sequence ID" value="RUP45686.1"/>
    <property type="molecule type" value="Genomic_DNA"/>
</dbReference>
<evidence type="ECO:0000256" key="5">
    <source>
        <dbReference type="ARBA" id="ARBA00023015"/>
    </source>
</evidence>
<feature type="compositionally biased region" description="Polar residues" evidence="12">
    <location>
        <begin position="1033"/>
        <end position="1042"/>
    </location>
</feature>
<feature type="region of interest" description="Disordered" evidence="12">
    <location>
        <begin position="785"/>
        <end position="805"/>
    </location>
</feature>
<dbReference type="FunFam" id="2.30.29.150:FF:000002">
    <property type="entry name" value="FACT complex subunit SPT16"/>
    <property type="match status" value="1"/>
</dbReference>
<dbReference type="InterPro" id="IPR056595">
    <property type="entry name" value="Fact-SPT16_PH"/>
</dbReference>
<organism evidence="14 15">
    <name type="scientific">Jimgerdemannia flammicorona</name>
    <dbReference type="NCBI Taxonomy" id="994334"/>
    <lineage>
        <taxon>Eukaryota</taxon>
        <taxon>Fungi</taxon>
        <taxon>Fungi incertae sedis</taxon>
        <taxon>Mucoromycota</taxon>
        <taxon>Mucoromycotina</taxon>
        <taxon>Endogonomycetes</taxon>
        <taxon>Endogonales</taxon>
        <taxon>Endogonaceae</taxon>
        <taxon>Jimgerdemannia</taxon>
    </lineage>
</organism>
<comment type="similarity">
    <text evidence="1 11">Belongs to the peptidase M24 family. SPT16 subfamily.</text>
</comment>
<dbReference type="GO" id="GO:0031491">
    <property type="term" value="F:nucleosome binding"/>
    <property type="evidence" value="ECO:0007669"/>
    <property type="project" value="TreeGrafter"/>
</dbReference>
<dbReference type="Pfam" id="PF14826">
    <property type="entry name" value="FACT-Spt16_Nlob"/>
    <property type="match status" value="1"/>
</dbReference>
<dbReference type="OrthoDB" id="10251642at2759"/>
<dbReference type="Gene3D" id="2.30.29.30">
    <property type="entry name" value="Pleckstrin-homology domain (PH domain)/Phosphotyrosine-binding domain (PTB)"/>
    <property type="match status" value="1"/>
</dbReference>
<dbReference type="GO" id="GO:0006281">
    <property type="term" value="P:DNA repair"/>
    <property type="evidence" value="ECO:0007669"/>
    <property type="project" value="UniProtKB-UniRule"/>
</dbReference>
<comment type="subunit">
    <text evidence="11">Component of the FACT complex.</text>
</comment>
<keyword evidence="6" id="KW-0175">Coiled coil</keyword>
<dbReference type="SUPFAM" id="SSF55920">
    <property type="entry name" value="Creatinase/aminopeptidase"/>
    <property type="match status" value="1"/>
</dbReference>
<evidence type="ECO:0000313" key="15">
    <source>
        <dbReference type="Proteomes" id="UP000268093"/>
    </source>
</evidence>
<dbReference type="InterPro" id="IPR040258">
    <property type="entry name" value="Spt16"/>
</dbReference>
<dbReference type="Pfam" id="PF08512">
    <property type="entry name" value="Rttp106-like_middle"/>
    <property type="match status" value="1"/>
</dbReference>
<dbReference type="GO" id="GO:0006368">
    <property type="term" value="P:transcription elongation by RNA polymerase II"/>
    <property type="evidence" value="ECO:0007669"/>
    <property type="project" value="TreeGrafter"/>
</dbReference>
<dbReference type="Gene3D" id="3.90.230.10">
    <property type="entry name" value="Creatinase/methionine aminopeptidase superfamily"/>
    <property type="match status" value="2"/>
</dbReference>
<evidence type="ECO:0000313" key="14">
    <source>
        <dbReference type="EMBL" id="RUP45686.1"/>
    </source>
</evidence>
<evidence type="ECO:0000259" key="13">
    <source>
        <dbReference type="PROSITE" id="PS50158"/>
    </source>
</evidence>
<dbReference type="Gene3D" id="4.10.60.10">
    <property type="entry name" value="Zinc finger, CCHC-type"/>
    <property type="match status" value="2"/>
</dbReference>
<dbReference type="Pfam" id="PF24824">
    <property type="entry name" value="PH_SPT16"/>
    <property type="match status" value="1"/>
</dbReference>
<dbReference type="Pfam" id="PF21091">
    <property type="entry name" value="SPT16_C"/>
    <property type="match status" value="1"/>
</dbReference>
<feature type="domain" description="CCHC-type" evidence="13">
    <location>
        <begin position="1309"/>
        <end position="1324"/>
    </location>
</feature>
<feature type="region of interest" description="Disordered" evidence="12">
    <location>
        <begin position="957"/>
        <end position="1042"/>
    </location>
</feature>
<keyword evidence="5 11" id="KW-0805">Transcription regulation</keyword>
<proteinExistence type="inferred from homology"/>
<feature type="compositionally biased region" description="Basic and acidic residues" evidence="12">
    <location>
        <begin position="455"/>
        <end position="474"/>
    </location>
</feature>
<feature type="compositionally biased region" description="Acidic residues" evidence="12">
    <location>
        <begin position="1002"/>
        <end position="1023"/>
    </location>
</feature>
<feature type="compositionally biased region" description="Acidic residues" evidence="12">
    <location>
        <begin position="966"/>
        <end position="992"/>
    </location>
</feature>
<dbReference type="FunFam" id="3.40.350.10:FF:000006">
    <property type="entry name" value="FACT complex subunit SPT16"/>
    <property type="match status" value="1"/>
</dbReference>
<keyword evidence="2 11" id="KW-0158">Chromosome</keyword>
<keyword evidence="10" id="KW-0862">Zinc</keyword>
<evidence type="ECO:0000256" key="11">
    <source>
        <dbReference type="RuleBase" id="RU367052"/>
    </source>
</evidence>
<accession>A0A433D4B3</accession>
<dbReference type="Pfam" id="PF00557">
    <property type="entry name" value="Peptidase_M24"/>
    <property type="match status" value="1"/>
</dbReference>
<dbReference type="SUPFAM" id="SSF57756">
    <property type="entry name" value="Retrovirus zinc finger-like domains"/>
    <property type="match status" value="2"/>
</dbReference>
<keyword evidence="7 11" id="KW-0804">Transcription</keyword>
<dbReference type="GO" id="GO:0008270">
    <property type="term" value="F:zinc ion binding"/>
    <property type="evidence" value="ECO:0007669"/>
    <property type="project" value="UniProtKB-KW"/>
</dbReference>
<evidence type="ECO:0000256" key="6">
    <source>
        <dbReference type="ARBA" id="ARBA00023054"/>
    </source>
</evidence>
<dbReference type="Gene3D" id="2.30.29.210">
    <property type="entry name" value="FACT complex subunit Spt16p/Cdc68p"/>
    <property type="match status" value="1"/>
</dbReference>
<dbReference type="InterPro" id="IPR011993">
    <property type="entry name" value="PH-like_dom_sf"/>
</dbReference>
<dbReference type="Pfam" id="PF00098">
    <property type="entry name" value="zf-CCHC"/>
    <property type="match status" value="3"/>
</dbReference>
<dbReference type="InterPro" id="IPR036875">
    <property type="entry name" value="Znf_CCHC_sf"/>
</dbReference>
<dbReference type="PANTHER" id="PTHR13980">
    <property type="entry name" value="CDC68 RELATED"/>
    <property type="match status" value="1"/>
</dbReference>
<dbReference type="InterPro" id="IPR013953">
    <property type="entry name" value="FACT_SPT16_M"/>
</dbReference>
<evidence type="ECO:0000256" key="10">
    <source>
        <dbReference type="PROSITE-ProRule" id="PRU00047"/>
    </source>
</evidence>
<evidence type="ECO:0000256" key="8">
    <source>
        <dbReference type="ARBA" id="ARBA00023204"/>
    </source>
</evidence>
<comment type="caution">
    <text evidence="14">The sequence shown here is derived from an EMBL/GenBank/DDBJ whole genome shotgun (WGS) entry which is preliminary data.</text>
</comment>
<keyword evidence="10" id="KW-0863">Zinc-finger</keyword>
<feature type="domain" description="CCHC-type" evidence="13">
    <location>
        <begin position="1191"/>
        <end position="1203"/>
    </location>
</feature>
<protein>
    <recommendedName>
        <fullName evidence="11">FACT complex subunit</fullName>
    </recommendedName>
</protein>
<dbReference type="Pfam" id="PF08644">
    <property type="entry name" value="SPT16"/>
    <property type="match status" value="1"/>
</dbReference>
<evidence type="ECO:0000256" key="1">
    <source>
        <dbReference type="ARBA" id="ARBA00010779"/>
    </source>
</evidence>
<dbReference type="PANTHER" id="PTHR13980:SF15">
    <property type="entry name" value="FACT COMPLEX SUBUNIT SPT16"/>
    <property type="match status" value="1"/>
</dbReference>
<evidence type="ECO:0000256" key="12">
    <source>
        <dbReference type="SAM" id="MobiDB-lite"/>
    </source>
</evidence>
<dbReference type="InterPro" id="IPR029149">
    <property type="entry name" value="Creatin/AminoP/Spt16_N"/>
</dbReference>
<dbReference type="GO" id="GO:0003676">
    <property type="term" value="F:nucleic acid binding"/>
    <property type="evidence" value="ECO:0007669"/>
    <property type="project" value="InterPro"/>
</dbReference>
<keyword evidence="10" id="KW-0479">Metal-binding</keyword>
<dbReference type="InterPro" id="IPR013719">
    <property type="entry name" value="RTT106/SPT16-like_middle_dom"/>
</dbReference>
<dbReference type="GO" id="GO:0035101">
    <property type="term" value="C:FACT complex"/>
    <property type="evidence" value="ECO:0007669"/>
    <property type="project" value="UniProtKB-UniRule"/>
</dbReference>
<dbReference type="Proteomes" id="UP000268093">
    <property type="component" value="Unassembled WGS sequence"/>
</dbReference>
<keyword evidence="9 11" id="KW-0539">Nucleus</keyword>
<reference evidence="14 15" key="1">
    <citation type="journal article" date="2018" name="New Phytol.">
        <title>Phylogenomics of Endogonaceae and evolution of mycorrhizas within Mucoromycota.</title>
        <authorList>
            <person name="Chang Y."/>
            <person name="Desiro A."/>
            <person name="Na H."/>
            <person name="Sandor L."/>
            <person name="Lipzen A."/>
            <person name="Clum A."/>
            <person name="Barry K."/>
            <person name="Grigoriev I.V."/>
            <person name="Martin F.M."/>
            <person name="Stajich J.E."/>
            <person name="Smith M.E."/>
            <person name="Bonito G."/>
            <person name="Spatafora J.W."/>
        </authorList>
    </citation>
    <scope>NUCLEOTIDE SEQUENCE [LARGE SCALE GENOMIC DNA]</scope>
    <source>
        <strain evidence="14 15">GMNB39</strain>
    </source>
</reference>
<keyword evidence="15" id="KW-1185">Reference proteome</keyword>
<dbReference type="GO" id="GO:0006260">
    <property type="term" value="P:DNA replication"/>
    <property type="evidence" value="ECO:0007669"/>
    <property type="project" value="UniProtKB-KW"/>
</dbReference>
<feature type="domain" description="CCHC-type" evidence="13">
    <location>
        <begin position="1164"/>
        <end position="1179"/>
    </location>
</feature>
<dbReference type="PROSITE" id="PS50158">
    <property type="entry name" value="ZF_CCHC"/>
    <property type="match status" value="3"/>
</dbReference>
<feature type="region of interest" description="Disordered" evidence="12">
    <location>
        <begin position="448"/>
        <end position="508"/>
    </location>
</feature>
<keyword evidence="4 11" id="KW-0227">DNA damage</keyword>
<dbReference type="SMART" id="SM01285">
    <property type="entry name" value="FACT-Spt16_Nlob"/>
    <property type="match status" value="1"/>
</dbReference>
<keyword evidence="8 11" id="KW-0234">DNA repair</keyword>
<dbReference type="FunFam" id="2.30.29.210:FF:000001">
    <property type="entry name" value="FACT complex subunit spt16"/>
    <property type="match status" value="1"/>
</dbReference>
<dbReference type="InterPro" id="IPR001878">
    <property type="entry name" value="Znf_CCHC"/>
</dbReference>
<evidence type="ECO:0000256" key="9">
    <source>
        <dbReference type="ARBA" id="ARBA00023242"/>
    </source>
</evidence>
<dbReference type="GO" id="GO:0034728">
    <property type="term" value="P:nucleosome organization"/>
    <property type="evidence" value="ECO:0007669"/>
    <property type="project" value="UniProtKB-ARBA"/>
</dbReference>
<dbReference type="SMART" id="SM01286">
    <property type="entry name" value="SPT16"/>
    <property type="match status" value="1"/>
</dbReference>
<dbReference type="InterPro" id="IPR048969">
    <property type="entry name" value="FACT_SPT16_C"/>
</dbReference>
<evidence type="ECO:0000256" key="2">
    <source>
        <dbReference type="ARBA" id="ARBA00022454"/>
    </source>
</evidence>
<dbReference type="InterPro" id="IPR000994">
    <property type="entry name" value="Pept_M24"/>
</dbReference>
<keyword evidence="3 11" id="KW-0235">DNA replication</keyword>
<dbReference type="FunFam" id="2.30.29.30:FF:000017">
    <property type="entry name" value="FACT complex subunit SPT16"/>
    <property type="match status" value="1"/>
</dbReference>